<evidence type="ECO:0000256" key="1">
    <source>
        <dbReference type="ARBA" id="ARBA00007637"/>
    </source>
</evidence>
<dbReference type="EMBL" id="AZGO01000021">
    <property type="protein sequence ID" value="KRM37658.1"/>
    <property type="molecule type" value="Genomic_DNA"/>
</dbReference>
<gene>
    <name evidence="3" type="ORF">FD34_GL001103</name>
</gene>
<dbReference type="PANTHER" id="PTHR43000">
    <property type="entry name" value="DTDP-D-GLUCOSE 4,6-DEHYDRATASE-RELATED"/>
    <property type="match status" value="1"/>
</dbReference>
<evidence type="ECO:0000313" key="3">
    <source>
        <dbReference type="EMBL" id="KRM37658.1"/>
    </source>
</evidence>
<comment type="similarity">
    <text evidence="1">Belongs to the NAD(P)-dependent epimerase/dehydratase family.</text>
</comment>
<dbReference type="SUPFAM" id="SSF51735">
    <property type="entry name" value="NAD(P)-binding Rossmann-fold domains"/>
    <property type="match status" value="1"/>
</dbReference>
<reference evidence="3 4" key="1">
    <citation type="journal article" date="2015" name="Genome Announc.">
        <title>Expanding the biotechnology potential of lactobacilli through comparative genomics of 213 strains and associated genera.</title>
        <authorList>
            <person name="Sun Z."/>
            <person name="Harris H.M."/>
            <person name="McCann A."/>
            <person name="Guo C."/>
            <person name="Argimon S."/>
            <person name="Zhang W."/>
            <person name="Yang X."/>
            <person name="Jeffery I.B."/>
            <person name="Cooney J.C."/>
            <person name="Kagawa T.F."/>
            <person name="Liu W."/>
            <person name="Song Y."/>
            <person name="Salvetti E."/>
            <person name="Wrobel A."/>
            <person name="Rasinkangas P."/>
            <person name="Parkhill J."/>
            <person name="Rea M.C."/>
            <person name="O'Sullivan O."/>
            <person name="Ritari J."/>
            <person name="Douillard F.P."/>
            <person name="Paul Ross R."/>
            <person name="Yang R."/>
            <person name="Briner A.E."/>
            <person name="Felis G.E."/>
            <person name="de Vos W.M."/>
            <person name="Barrangou R."/>
            <person name="Klaenhammer T.R."/>
            <person name="Caufield P.W."/>
            <person name="Cui Y."/>
            <person name="Zhang H."/>
            <person name="O'Toole P.W."/>
        </authorList>
    </citation>
    <scope>NUCLEOTIDE SEQUENCE [LARGE SCALE GENOMIC DNA]</scope>
    <source>
        <strain evidence="3 4">DSM 8475</strain>
    </source>
</reference>
<feature type="domain" description="NAD-dependent epimerase/dehydratase" evidence="2">
    <location>
        <begin position="18"/>
        <end position="214"/>
    </location>
</feature>
<dbReference type="InterPro" id="IPR001509">
    <property type="entry name" value="Epimerase_deHydtase"/>
</dbReference>
<evidence type="ECO:0000259" key="2">
    <source>
        <dbReference type="Pfam" id="PF01370"/>
    </source>
</evidence>
<name>A0A922TNY3_9LACO</name>
<dbReference type="AlphaFoldDB" id="A0A922TNY3"/>
<evidence type="ECO:0000313" key="4">
    <source>
        <dbReference type="Proteomes" id="UP000051085"/>
    </source>
</evidence>
<sequence>MVDDLSMGRLENLADINDKIVFYKHTVCDEQFMHDLLLKGDFDYIYYLAAVSSVADSVVRPWYTHLVNQESVVNTLEFIRANHLPIKKFLFTSSAAVYGNAADFPKTEDSHVDPLTPYAIDKYASERYTVDFGRLYGIPTVAVRFFNVYGPRQNPNSEYSGVLSIVTKCLKEDKPFTLYGDGAQTRDFVYVEDVVDALIKISTETDEPAVYNIANGDETPLIDVIHTYEDIARKKLNIIQKEARQGDISKSRADVSKLKKIGFEPQWSLHDGLSNYWKYYSEN</sequence>
<accession>A0A922TNY3</accession>
<dbReference type="Proteomes" id="UP000051085">
    <property type="component" value="Unassembled WGS sequence"/>
</dbReference>
<dbReference type="InterPro" id="IPR036291">
    <property type="entry name" value="NAD(P)-bd_dom_sf"/>
</dbReference>
<dbReference type="Pfam" id="PF01370">
    <property type="entry name" value="Epimerase"/>
    <property type="match status" value="1"/>
</dbReference>
<protein>
    <submittedName>
        <fullName evidence="3">UDP-glucose 4-epimerase</fullName>
    </submittedName>
</protein>
<dbReference type="PRINTS" id="PR01713">
    <property type="entry name" value="NUCEPIMERASE"/>
</dbReference>
<proteinExistence type="inferred from homology"/>
<comment type="caution">
    <text evidence="3">The sequence shown here is derived from an EMBL/GenBank/DDBJ whole genome shotgun (WGS) entry which is preliminary data.</text>
</comment>
<organism evidence="3 4">
    <name type="scientific">Limosilactobacillus pontis DSM 8475</name>
    <dbReference type="NCBI Taxonomy" id="1423794"/>
    <lineage>
        <taxon>Bacteria</taxon>
        <taxon>Bacillati</taxon>
        <taxon>Bacillota</taxon>
        <taxon>Bacilli</taxon>
        <taxon>Lactobacillales</taxon>
        <taxon>Lactobacillaceae</taxon>
        <taxon>Limosilactobacillus</taxon>
    </lineage>
</organism>
<dbReference type="Gene3D" id="3.40.50.720">
    <property type="entry name" value="NAD(P)-binding Rossmann-like Domain"/>
    <property type="match status" value="1"/>
</dbReference>
<dbReference type="Gene3D" id="3.90.25.10">
    <property type="entry name" value="UDP-galactose 4-epimerase, domain 1"/>
    <property type="match status" value="1"/>
</dbReference>